<proteinExistence type="inferred from homology"/>
<dbReference type="EMBL" id="JACMSC010000007">
    <property type="protein sequence ID" value="KAG6514625.1"/>
    <property type="molecule type" value="Genomic_DNA"/>
</dbReference>
<dbReference type="InterPro" id="IPR017972">
    <property type="entry name" value="Cyt_P450_CS"/>
</dbReference>
<dbReference type="Proteomes" id="UP000734854">
    <property type="component" value="Unassembled WGS sequence"/>
</dbReference>
<evidence type="ECO:0000256" key="4">
    <source>
        <dbReference type="ARBA" id="ARBA00022723"/>
    </source>
</evidence>
<keyword evidence="5 9" id="KW-0560">Oxidoreductase</keyword>
<gene>
    <name evidence="11" type="ORF">ZIOFF_024993</name>
</gene>
<dbReference type="AlphaFoldDB" id="A0A8J5HDE6"/>
<evidence type="ECO:0000256" key="9">
    <source>
        <dbReference type="RuleBase" id="RU000461"/>
    </source>
</evidence>
<keyword evidence="3 9" id="KW-0349">Heme</keyword>
<dbReference type="PANTHER" id="PTHR24282">
    <property type="entry name" value="CYTOCHROME P450 FAMILY MEMBER"/>
    <property type="match status" value="1"/>
</dbReference>
<evidence type="ECO:0000256" key="1">
    <source>
        <dbReference type="ARBA" id="ARBA00004370"/>
    </source>
</evidence>
<dbReference type="GO" id="GO:0016705">
    <property type="term" value="F:oxidoreductase activity, acting on paired donors, with incorporation or reduction of molecular oxygen"/>
    <property type="evidence" value="ECO:0007669"/>
    <property type="project" value="InterPro"/>
</dbReference>
<evidence type="ECO:0000256" key="2">
    <source>
        <dbReference type="ARBA" id="ARBA00010617"/>
    </source>
</evidence>
<keyword evidence="12" id="KW-1185">Reference proteome</keyword>
<keyword evidence="10" id="KW-1133">Transmembrane helix</keyword>
<comment type="similarity">
    <text evidence="2 9">Belongs to the cytochrome P450 family.</text>
</comment>
<comment type="caution">
    <text evidence="11">The sequence shown here is derived from an EMBL/GenBank/DDBJ whole genome shotgun (WGS) entry which is preliminary data.</text>
</comment>
<dbReference type="GO" id="GO:0020037">
    <property type="term" value="F:heme binding"/>
    <property type="evidence" value="ECO:0007669"/>
    <property type="project" value="InterPro"/>
</dbReference>
<dbReference type="GO" id="GO:0006629">
    <property type="term" value="P:lipid metabolic process"/>
    <property type="evidence" value="ECO:0007669"/>
    <property type="project" value="UniProtKB-ARBA"/>
</dbReference>
<keyword evidence="10" id="KW-0812">Transmembrane</keyword>
<evidence type="ECO:0000256" key="8">
    <source>
        <dbReference type="ARBA" id="ARBA00023136"/>
    </source>
</evidence>
<organism evidence="11 12">
    <name type="scientific">Zingiber officinale</name>
    <name type="common">Ginger</name>
    <name type="synonym">Amomum zingiber</name>
    <dbReference type="NCBI Taxonomy" id="94328"/>
    <lineage>
        <taxon>Eukaryota</taxon>
        <taxon>Viridiplantae</taxon>
        <taxon>Streptophyta</taxon>
        <taxon>Embryophyta</taxon>
        <taxon>Tracheophyta</taxon>
        <taxon>Spermatophyta</taxon>
        <taxon>Magnoliopsida</taxon>
        <taxon>Liliopsida</taxon>
        <taxon>Zingiberales</taxon>
        <taxon>Zingiberaceae</taxon>
        <taxon>Zingiber</taxon>
    </lineage>
</organism>
<name>A0A8J5HDE6_ZINOF</name>
<evidence type="ECO:0000256" key="10">
    <source>
        <dbReference type="SAM" id="Phobius"/>
    </source>
</evidence>
<evidence type="ECO:0000313" key="12">
    <source>
        <dbReference type="Proteomes" id="UP000734854"/>
    </source>
</evidence>
<accession>A0A8J5HDE6</accession>
<keyword evidence="6 9" id="KW-0408">Iron</keyword>
<dbReference type="OrthoDB" id="1470350at2759"/>
<dbReference type="InterPro" id="IPR001128">
    <property type="entry name" value="Cyt_P450"/>
</dbReference>
<evidence type="ECO:0000256" key="6">
    <source>
        <dbReference type="ARBA" id="ARBA00023004"/>
    </source>
</evidence>
<feature type="transmembrane region" description="Helical" evidence="10">
    <location>
        <begin position="6"/>
        <end position="31"/>
    </location>
</feature>
<evidence type="ECO:0000313" key="11">
    <source>
        <dbReference type="EMBL" id="KAG6514625.1"/>
    </source>
</evidence>
<keyword evidence="7 9" id="KW-0503">Monooxygenase</keyword>
<dbReference type="Pfam" id="PF00067">
    <property type="entry name" value="p450"/>
    <property type="match status" value="1"/>
</dbReference>
<evidence type="ECO:0000256" key="3">
    <source>
        <dbReference type="ARBA" id="ARBA00022617"/>
    </source>
</evidence>
<protein>
    <recommendedName>
        <fullName evidence="13">Cytochrome P450</fullName>
    </recommendedName>
</protein>
<dbReference type="GO" id="GO:0016020">
    <property type="term" value="C:membrane"/>
    <property type="evidence" value="ECO:0007669"/>
    <property type="project" value="UniProtKB-SubCell"/>
</dbReference>
<dbReference type="GO" id="GO:0005506">
    <property type="term" value="F:iron ion binding"/>
    <property type="evidence" value="ECO:0007669"/>
    <property type="project" value="InterPro"/>
</dbReference>
<dbReference type="PANTHER" id="PTHR24282:SF15">
    <property type="entry name" value="CYTOCHROME P450, FAMILY 715, SUBFAMILY A, POLYPEPTIDE 1"/>
    <property type="match status" value="1"/>
</dbReference>
<dbReference type="GO" id="GO:0004497">
    <property type="term" value="F:monooxygenase activity"/>
    <property type="evidence" value="ECO:0007669"/>
    <property type="project" value="UniProtKB-KW"/>
</dbReference>
<keyword evidence="8 10" id="KW-0472">Membrane</keyword>
<dbReference type="InterPro" id="IPR050665">
    <property type="entry name" value="Cytochrome_P450_Monooxygen"/>
</dbReference>
<comment type="subcellular location">
    <subcellularLocation>
        <location evidence="1">Membrane</location>
    </subcellularLocation>
</comment>
<sequence>MYMDHRLSMVAAEGVALLLLCLAGAISIFWLSPVRRRHRLRQNGFDGPPPVFPLGNLMEMSEKGGDGSSSPDDDAAAAAAAGGGTISHDIHSYVFPYFHRWSKTYGKVFVYWLGTEPFLYVADPEFLRQATAGAMSKKWGKPNVFKQDRKPMFGNGLVMVDGDDWTRHRHIISPAFSATNLNRMVSVMEETTEKLLREWSARVRMGRPEMDIAKDITDNAAEIIAKASFGMSDEKGKEVFEKLRRMQAMLFQTNRLVGVPFGNLLIAAKSYEAWRLGKEIDRLIYVLIEARKKEKSQNNDQKKDLLGLLLEQERELTTRELVDECKTFFFGGHETTALALEWSMLLLALHPKWQAALREEVMEVVGETGAAALDSAVLSKLTKMGWVWNEVLRLYSPSPNAQRQARAEVRVGEVVIPEGTNMWVDVVGMHHDTALWGEDANEFRPERWSGEAAERGGCQHRMGFLPFGFGGRICVGRNLTAMEFKIVLCLVLRRFSWSVSPAYSHSPWVMLSLRPSNGVRLILRSLSEEERDNK</sequence>
<evidence type="ECO:0000256" key="7">
    <source>
        <dbReference type="ARBA" id="ARBA00023033"/>
    </source>
</evidence>
<dbReference type="PROSITE" id="PS00086">
    <property type="entry name" value="CYTOCHROME_P450"/>
    <property type="match status" value="1"/>
</dbReference>
<evidence type="ECO:0008006" key="13">
    <source>
        <dbReference type="Google" id="ProtNLM"/>
    </source>
</evidence>
<evidence type="ECO:0000256" key="5">
    <source>
        <dbReference type="ARBA" id="ARBA00023002"/>
    </source>
</evidence>
<reference evidence="11 12" key="1">
    <citation type="submission" date="2020-08" db="EMBL/GenBank/DDBJ databases">
        <title>Plant Genome Project.</title>
        <authorList>
            <person name="Zhang R.-G."/>
        </authorList>
    </citation>
    <scope>NUCLEOTIDE SEQUENCE [LARGE SCALE GENOMIC DNA]</scope>
    <source>
        <tissue evidence="11">Rhizome</tissue>
    </source>
</reference>
<keyword evidence="4 9" id="KW-0479">Metal-binding</keyword>